<evidence type="ECO:0000313" key="7">
    <source>
        <dbReference type="Proteomes" id="UP000445000"/>
    </source>
</evidence>
<dbReference type="GO" id="GO:0006796">
    <property type="term" value="P:phosphate-containing compound metabolic process"/>
    <property type="evidence" value="ECO:0007669"/>
    <property type="project" value="UniProtKB-ARBA"/>
</dbReference>
<keyword evidence="3 4" id="KW-0418">Kinase</keyword>
<dbReference type="Proteomes" id="UP000445000">
    <property type="component" value="Unassembled WGS sequence"/>
</dbReference>
<comment type="caution">
    <text evidence="6">The sequence shown here is derived from an EMBL/GenBank/DDBJ whole genome shotgun (WGS) entry which is preliminary data.</text>
</comment>
<dbReference type="SUPFAM" id="SSF53613">
    <property type="entry name" value="Ribokinase-like"/>
    <property type="match status" value="1"/>
</dbReference>
<name>A0A829YDB6_9GAMM</name>
<evidence type="ECO:0000256" key="3">
    <source>
        <dbReference type="ARBA" id="ARBA00022777"/>
    </source>
</evidence>
<evidence type="ECO:0000256" key="2">
    <source>
        <dbReference type="ARBA" id="ARBA00022679"/>
    </source>
</evidence>
<feature type="domain" description="Carbohydrate kinase PfkB" evidence="5">
    <location>
        <begin position="26"/>
        <end position="295"/>
    </location>
</feature>
<dbReference type="GO" id="GO:0016301">
    <property type="term" value="F:kinase activity"/>
    <property type="evidence" value="ECO:0007669"/>
    <property type="project" value="UniProtKB-KW"/>
</dbReference>
<dbReference type="InterPro" id="IPR002173">
    <property type="entry name" value="Carboh/pur_kinase_PfkB_CS"/>
</dbReference>
<dbReference type="PANTHER" id="PTHR10584:SF166">
    <property type="entry name" value="RIBOKINASE"/>
    <property type="match status" value="1"/>
</dbReference>
<dbReference type="GO" id="GO:0005829">
    <property type="term" value="C:cytosol"/>
    <property type="evidence" value="ECO:0007669"/>
    <property type="project" value="TreeGrafter"/>
</dbReference>
<evidence type="ECO:0000256" key="1">
    <source>
        <dbReference type="ARBA" id="ARBA00010688"/>
    </source>
</evidence>
<dbReference type="InterPro" id="IPR029056">
    <property type="entry name" value="Ribokinase-like"/>
</dbReference>
<accession>A0A829YDB6</accession>
<dbReference type="Pfam" id="PF00294">
    <property type="entry name" value="PfkB"/>
    <property type="match status" value="1"/>
</dbReference>
<protein>
    <submittedName>
        <fullName evidence="6">Ribokinase</fullName>
    </submittedName>
</protein>
<gene>
    <name evidence="6" type="primary">rbsK_2</name>
    <name evidence="6" type="ORF">GCM10011487_32400</name>
</gene>
<dbReference type="AlphaFoldDB" id="A0A829YDB6"/>
<dbReference type="RefSeq" id="WP_161812916.1">
    <property type="nucleotide sequence ID" value="NZ_BLJN01000003.1"/>
</dbReference>
<dbReference type="PRINTS" id="PR00990">
    <property type="entry name" value="RIBOKINASE"/>
</dbReference>
<sequence length="318" mass="33834">MPDVGCAGILVEDTFCGPLPALPPAGQLHALDDLPVRAGGCAANVAIDLAKQGVSVDVVGCVGRDGSAETLFKAFNRHDVGCSLVERVEQYPTSRTIVLLIENQDRRYLHTFGANHAFSIDRISPQWLESLKVFYLGGLFVMPGIDFAKLKALLQFCREAEVKTVVDVVVPQGMTGMAQLAPLLPYIDVFLPNDDEARAFTGFADPHDQLSALKDAGANTVIITRGPHGSVAGRDGKMWSCGAYRMAVVDPSGSGDAFTSGVIRSLLEGWDLQQTLRYASAVGASATRAAGTTDSVFSAEEADTFLGTHPLPVTSEEH</sequence>
<dbReference type="InterPro" id="IPR002139">
    <property type="entry name" value="Ribo/fructo_kinase"/>
</dbReference>
<keyword evidence="7" id="KW-1185">Reference proteome</keyword>
<dbReference type="PANTHER" id="PTHR10584">
    <property type="entry name" value="SUGAR KINASE"/>
    <property type="match status" value="1"/>
</dbReference>
<dbReference type="InterPro" id="IPR011611">
    <property type="entry name" value="PfkB_dom"/>
</dbReference>
<organism evidence="6 7">
    <name type="scientific">Steroidobacter agaridevorans</name>
    <dbReference type="NCBI Taxonomy" id="2695856"/>
    <lineage>
        <taxon>Bacteria</taxon>
        <taxon>Pseudomonadati</taxon>
        <taxon>Pseudomonadota</taxon>
        <taxon>Gammaproteobacteria</taxon>
        <taxon>Steroidobacterales</taxon>
        <taxon>Steroidobacteraceae</taxon>
        <taxon>Steroidobacter</taxon>
    </lineage>
</organism>
<dbReference type="EMBL" id="BLJN01000003">
    <property type="protein sequence ID" value="GFE81240.1"/>
    <property type="molecule type" value="Genomic_DNA"/>
</dbReference>
<evidence type="ECO:0000259" key="5">
    <source>
        <dbReference type="Pfam" id="PF00294"/>
    </source>
</evidence>
<evidence type="ECO:0000256" key="4">
    <source>
        <dbReference type="RuleBase" id="RU003704"/>
    </source>
</evidence>
<reference evidence="7" key="1">
    <citation type="submission" date="2020-01" db="EMBL/GenBank/DDBJ databases">
        <title>'Steroidobacter agaridevorans' sp. nov., agar-degrading bacteria isolated from rhizosphere soils.</title>
        <authorList>
            <person name="Ikenaga M."/>
            <person name="Kataoka M."/>
            <person name="Murouchi A."/>
            <person name="Katsuragi S."/>
            <person name="Sakai M."/>
        </authorList>
    </citation>
    <scope>NUCLEOTIDE SEQUENCE [LARGE SCALE GENOMIC DNA]</scope>
    <source>
        <strain evidence="7">YU21-B</strain>
    </source>
</reference>
<proteinExistence type="inferred from homology"/>
<dbReference type="PROSITE" id="PS00584">
    <property type="entry name" value="PFKB_KINASES_2"/>
    <property type="match status" value="1"/>
</dbReference>
<keyword evidence="2 4" id="KW-0808">Transferase</keyword>
<evidence type="ECO:0000313" key="6">
    <source>
        <dbReference type="EMBL" id="GFE81240.1"/>
    </source>
</evidence>
<dbReference type="PROSITE" id="PS00583">
    <property type="entry name" value="PFKB_KINASES_1"/>
    <property type="match status" value="1"/>
</dbReference>
<comment type="similarity">
    <text evidence="1 4">Belongs to the carbohydrate kinase PfkB family.</text>
</comment>
<dbReference type="Gene3D" id="3.40.1190.20">
    <property type="match status" value="1"/>
</dbReference>